<dbReference type="VEuPathDB" id="FungiDB:BTJ68_15529"/>
<feature type="domain" description="F-box" evidence="2">
    <location>
        <begin position="63"/>
        <end position="102"/>
    </location>
</feature>
<feature type="compositionally biased region" description="Basic and acidic residues" evidence="1">
    <location>
        <begin position="133"/>
        <end position="145"/>
    </location>
</feature>
<feature type="compositionally biased region" description="Low complexity" evidence="1">
    <location>
        <begin position="36"/>
        <end position="63"/>
    </location>
</feature>
<feature type="compositionally biased region" description="Basic and acidic residues" evidence="1">
    <location>
        <begin position="263"/>
        <end position="275"/>
    </location>
</feature>
<accession>A0A3M7E8M9</accession>
<feature type="region of interest" description="Disordered" evidence="1">
    <location>
        <begin position="124"/>
        <end position="161"/>
    </location>
</feature>
<name>A0A3M7E8M9_HORWE</name>
<evidence type="ECO:0000313" key="3">
    <source>
        <dbReference type="EMBL" id="RMY72737.1"/>
    </source>
</evidence>
<evidence type="ECO:0000256" key="1">
    <source>
        <dbReference type="SAM" id="MobiDB-lite"/>
    </source>
</evidence>
<dbReference type="InterPro" id="IPR001810">
    <property type="entry name" value="F-box_dom"/>
</dbReference>
<evidence type="ECO:0000259" key="2">
    <source>
        <dbReference type="Pfam" id="PF12937"/>
    </source>
</evidence>
<comment type="caution">
    <text evidence="3">The sequence shown here is derived from an EMBL/GenBank/DDBJ whole genome shotgun (WGS) entry which is preliminary data.</text>
</comment>
<dbReference type="InterPro" id="IPR036047">
    <property type="entry name" value="F-box-like_dom_sf"/>
</dbReference>
<protein>
    <recommendedName>
        <fullName evidence="2">F-box domain-containing protein</fullName>
    </recommendedName>
</protein>
<dbReference type="SUPFAM" id="SSF81383">
    <property type="entry name" value="F-box domain"/>
    <property type="match status" value="1"/>
</dbReference>
<dbReference type="Proteomes" id="UP000269276">
    <property type="component" value="Unassembled WGS sequence"/>
</dbReference>
<gene>
    <name evidence="3" type="ORF">D0863_04308</name>
</gene>
<dbReference type="EMBL" id="QWIP01000112">
    <property type="protein sequence ID" value="RMY72737.1"/>
    <property type="molecule type" value="Genomic_DNA"/>
</dbReference>
<dbReference type="AlphaFoldDB" id="A0A3M7E8M9"/>
<feature type="region of interest" description="Disordered" evidence="1">
    <location>
        <begin position="255"/>
        <end position="330"/>
    </location>
</feature>
<sequence length="416" mass="45812">MLTQTLPTLRTSHPTEPPPVSNHHHPPAATYTTCRPTVPSLSSLTHSPPSSTSSTPPTSDPTIPHLPPELWLQIFPPILSSPEELTNLHRVCRAFHSLLSRHEASLVREVLRTQRVRLSFLPGHWAKGQGGQEQRRERARERQGEEQGSEGGSVKGDGREGNGVPLLAIRRLVYPSPSPSSFSDSSSPSSSTFSDLWTLYRRLRSWEECEEVWRRCVSWGPEFAWARDRWEGVHFGGMRELARLGDVVGSGCSGVKGEPLFQDGRDEHGHGHGHGEGTASHYQPTTPPFSSPASSSAWRRTAEPPPFVSRAATASPPSSSSPPPSLTSALDHHTTRLTHLHSLPPLLLALILFKLHTALRILRVLGPPPLRTASIPSPHRRPWDSTTPREIEMEEVWHDGNGAGLTRCEVEVAAEE</sequence>
<dbReference type="Pfam" id="PF12937">
    <property type="entry name" value="F-box-like"/>
    <property type="match status" value="1"/>
</dbReference>
<feature type="region of interest" description="Disordered" evidence="1">
    <location>
        <begin position="1"/>
        <end position="65"/>
    </location>
</feature>
<reference evidence="3 4" key="1">
    <citation type="journal article" date="2018" name="BMC Genomics">
        <title>Genomic evidence for intraspecific hybridization in a clonal and extremely halotolerant yeast.</title>
        <authorList>
            <person name="Gostincar C."/>
            <person name="Stajich J.E."/>
            <person name="Zupancic J."/>
            <person name="Zalar P."/>
            <person name="Gunde-Cimerman N."/>
        </authorList>
    </citation>
    <scope>NUCLEOTIDE SEQUENCE [LARGE SCALE GENOMIC DNA]</scope>
    <source>
        <strain evidence="3 4">EXF-2682</strain>
    </source>
</reference>
<feature type="compositionally biased region" description="Polar residues" evidence="1">
    <location>
        <begin position="1"/>
        <end position="14"/>
    </location>
</feature>
<organism evidence="3 4">
    <name type="scientific">Hortaea werneckii</name>
    <name type="common">Black yeast</name>
    <name type="synonym">Cladosporium werneckii</name>
    <dbReference type="NCBI Taxonomy" id="91943"/>
    <lineage>
        <taxon>Eukaryota</taxon>
        <taxon>Fungi</taxon>
        <taxon>Dikarya</taxon>
        <taxon>Ascomycota</taxon>
        <taxon>Pezizomycotina</taxon>
        <taxon>Dothideomycetes</taxon>
        <taxon>Dothideomycetidae</taxon>
        <taxon>Mycosphaerellales</taxon>
        <taxon>Teratosphaeriaceae</taxon>
        <taxon>Hortaea</taxon>
    </lineage>
</organism>
<proteinExistence type="predicted"/>
<evidence type="ECO:0000313" key="4">
    <source>
        <dbReference type="Proteomes" id="UP000269276"/>
    </source>
</evidence>
<dbReference type="VEuPathDB" id="FungiDB:BTJ68_04435"/>
<dbReference type="CDD" id="cd09917">
    <property type="entry name" value="F-box_SF"/>
    <property type="match status" value="1"/>
</dbReference>
<dbReference type="OrthoDB" id="3930311at2759"/>